<protein>
    <recommendedName>
        <fullName evidence="2">HTH HARE-type domain-containing protein</fullName>
    </recommendedName>
</protein>
<dbReference type="PANTHER" id="PTHR30603">
    <property type="entry name" value="RNA POLYMERASE SIGMA FACTOR RPO"/>
    <property type="match status" value="1"/>
</dbReference>
<proteinExistence type="predicted"/>
<dbReference type="GO" id="GO:0003700">
    <property type="term" value="F:DNA-binding transcription factor activity"/>
    <property type="evidence" value="ECO:0007669"/>
    <property type="project" value="InterPro"/>
</dbReference>
<dbReference type="InterPro" id="IPR007630">
    <property type="entry name" value="RNA_pol_sigma70_r4"/>
</dbReference>
<evidence type="ECO:0000313" key="4">
    <source>
        <dbReference type="Proteomes" id="UP000179099"/>
    </source>
</evidence>
<evidence type="ECO:0000313" key="3">
    <source>
        <dbReference type="EMBL" id="OGZ33800.1"/>
    </source>
</evidence>
<dbReference type="InterPro" id="IPR000943">
    <property type="entry name" value="RNA_pol_sigma70"/>
</dbReference>
<dbReference type="InterPro" id="IPR050239">
    <property type="entry name" value="Sigma-70_RNA_pol_init_factors"/>
</dbReference>
<dbReference type="InterPro" id="IPR007759">
    <property type="entry name" value="Asxl_HARE-HTH"/>
</dbReference>
<dbReference type="InterPro" id="IPR013324">
    <property type="entry name" value="RNA_pol_sigma_r3/r4-like"/>
</dbReference>
<keyword evidence="1" id="KW-0804">Transcription</keyword>
<dbReference type="PRINTS" id="PR00046">
    <property type="entry name" value="SIGMA70FCT"/>
</dbReference>
<dbReference type="Pfam" id="PF04545">
    <property type="entry name" value="Sigma70_r4"/>
    <property type="match status" value="1"/>
</dbReference>
<gene>
    <name evidence="3" type="ORF">A2Y98_02655</name>
</gene>
<evidence type="ECO:0000259" key="2">
    <source>
        <dbReference type="PROSITE" id="PS51913"/>
    </source>
</evidence>
<sequence>MENPYVLVSELLEEINNRRTQDVIRRRFGLAGENPQTLQEIGEQYNITRERVRQIEKNGLDHLTQSKIQLKLKPLEDEIFSYFKDYGDLRREEKAFDDLVCFCIPAGRPAQMQKDDNEYALCRAALNLILTLSRPFERMPEDDQFHPAWTINKNSVKTAKKAVDSAMKFFNKNHEPLKDAELYGIIKKNLPNVSDKAVLSYIDASKQINQNDFGQFGPSEWPEISPRGVRDKAYLILKKEGRPFHFSEVTDLINQQLSSSRQAYVQTVHNELIKDPRFVLIGRGIYALGEWGYEPGTVIDVIFQILKKEGSMQKEEILKKVLAKRLIKENTILINLQNKKYFKKLEDGRFAVA</sequence>
<dbReference type="Gene3D" id="1.10.10.1250">
    <property type="entry name" value="RNA polymerase, subunit delta, N-terminal domain"/>
    <property type="match status" value="1"/>
</dbReference>
<reference evidence="3 4" key="1">
    <citation type="journal article" date="2016" name="Nat. Commun.">
        <title>Thousands of microbial genomes shed light on interconnected biogeochemical processes in an aquifer system.</title>
        <authorList>
            <person name="Anantharaman K."/>
            <person name="Brown C.T."/>
            <person name="Hug L.A."/>
            <person name="Sharon I."/>
            <person name="Castelle C.J."/>
            <person name="Probst A.J."/>
            <person name="Thomas B.C."/>
            <person name="Singh A."/>
            <person name="Wilkins M.J."/>
            <person name="Karaoz U."/>
            <person name="Brodie E.L."/>
            <person name="Williams K.H."/>
            <person name="Hubbard S.S."/>
            <person name="Banfield J.F."/>
        </authorList>
    </citation>
    <scope>NUCLEOTIDE SEQUENCE [LARGE SCALE GENOMIC DNA]</scope>
</reference>
<accession>A0A1G2F848</accession>
<feature type="domain" description="HTH HARE-type" evidence="2">
    <location>
        <begin position="227"/>
        <end position="291"/>
    </location>
</feature>
<dbReference type="STRING" id="1801992.A2Y98_02655"/>
<dbReference type="CDD" id="cd06171">
    <property type="entry name" value="Sigma70_r4"/>
    <property type="match status" value="1"/>
</dbReference>
<dbReference type="Gene3D" id="1.10.10.10">
    <property type="entry name" value="Winged helix-like DNA-binding domain superfamily/Winged helix DNA-binding domain"/>
    <property type="match status" value="1"/>
</dbReference>
<dbReference type="InterPro" id="IPR038087">
    <property type="entry name" value="RNAP_delta_N_dom_sf"/>
</dbReference>
<dbReference type="SUPFAM" id="SSF88659">
    <property type="entry name" value="Sigma3 and sigma4 domains of RNA polymerase sigma factors"/>
    <property type="match status" value="1"/>
</dbReference>
<dbReference type="PANTHER" id="PTHR30603:SF47">
    <property type="entry name" value="RNA POLYMERASE SIGMA FACTOR SIGD, CHLOROPLASTIC"/>
    <property type="match status" value="1"/>
</dbReference>
<dbReference type="InterPro" id="IPR036388">
    <property type="entry name" value="WH-like_DNA-bd_sf"/>
</dbReference>
<dbReference type="PROSITE" id="PS00716">
    <property type="entry name" value="SIGMA70_2"/>
    <property type="match status" value="1"/>
</dbReference>
<evidence type="ECO:0000256" key="1">
    <source>
        <dbReference type="ARBA" id="ARBA00023163"/>
    </source>
</evidence>
<dbReference type="GO" id="GO:0006352">
    <property type="term" value="P:DNA-templated transcription initiation"/>
    <property type="evidence" value="ECO:0007669"/>
    <property type="project" value="InterPro"/>
</dbReference>
<dbReference type="Proteomes" id="UP000179099">
    <property type="component" value="Unassembled WGS sequence"/>
</dbReference>
<dbReference type="PROSITE" id="PS51913">
    <property type="entry name" value="HTH_HARE"/>
    <property type="match status" value="1"/>
</dbReference>
<name>A0A1G2F848_9BACT</name>
<dbReference type="AlphaFoldDB" id="A0A1G2F848"/>
<dbReference type="EMBL" id="MHMW01000025">
    <property type="protein sequence ID" value="OGZ33800.1"/>
    <property type="molecule type" value="Genomic_DNA"/>
</dbReference>
<organism evidence="3 4">
    <name type="scientific">Candidatus Portnoybacteria bacterium RBG_19FT_COMBO_36_7</name>
    <dbReference type="NCBI Taxonomy" id="1801992"/>
    <lineage>
        <taxon>Bacteria</taxon>
        <taxon>Candidatus Portnoyibacteriota</taxon>
    </lineage>
</organism>
<comment type="caution">
    <text evidence="3">The sequence shown here is derived from an EMBL/GenBank/DDBJ whole genome shotgun (WGS) entry which is preliminary data.</text>
</comment>